<evidence type="ECO:0000256" key="6">
    <source>
        <dbReference type="ARBA" id="ARBA00022729"/>
    </source>
</evidence>
<keyword evidence="4" id="KW-0433">Leucine-rich repeat</keyword>
<evidence type="ECO:0000256" key="9">
    <source>
        <dbReference type="ARBA" id="ARBA00023136"/>
    </source>
</evidence>
<protein>
    <submittedName>
        <fullName evidence="12">LEUCINE-RICH REPEAT RECEPTOR PROTEIN KINASE EMS1-LIKE-RELATED</fullName>
    </submittedName>
</protein>
<dbReference type="OrthoDB" id="8731593at2759"/>
<dbReference type="PRINTS" id="PR00019">
    <property type="entry name" value="LEURICHRPT"/>
</dbReference>
<name>A0A9Q0VYA4_SALPP</name>
<keyword evidence="9" id="KW-0472">Membrane</keyword>
<comment type="caution">
    <text evidence="12">The sequence shown here is derived from an EMBL/GenBank/DDBJ whole genome shotgun (WGS) entry which is preliminary data.</text>
</comment>
<dbReference type="GO" id="GO:0016301">
    <property type="term" value="F:kinase activity"/>
    <property type="evidence" value="ECO:0007669"/>
    <property type="project" value="UniProtKB-KW"/>
</dbReference>
<dbReference type="SUPFAM" id="SSF52075">
    <property type="entry name" value="Outer arm dynein light chain 1"/>
    <property type="match status" value="1"/>
</dbReference>
<dbReference type="AlphaFoldDB" id="A0A9Q0VYA4"/>
<evidence type="ECO:0000256" key="4">
    <source>
        <dbReference type="ARBA" id="ARBA00022614"/>
    </source>
</evidence>
<evidence type="ECO:0000256" key="5">
    <source>
        <dbReference type="ARBA" id="ARBA00022692"/>
    </source>
</evidence>
<keyword evidence="12" id="KW-0418">Kinase</keyword>
<reference evidence="12" key="1">
    <citation type="submission" date="2022-11" db="EMBL/GenBank/DDBJ databases">
        <authorList>
            <person name="Hyden B.L."/>
            <person name="Feng K."/>
            <person name="Yates T."/>
            <person name="Jawdy S."/>
            <person name="Smart L.B."/>
            <person name="Muchero W."/>
        </authorList>
    </citation>
    <scope>NUCLEOTIDE SEQUENCE</scope>
    <source>
        <tissue evidence="12">Shoot tip</tissue>
    </source>
</reference>
<comment type="similarity">
    <text evidence="2">Belongs to the RLP family.</text>
</comment>
<keyword evidence="5" id="KW-0812">Transmembrane</keyword>
<dbReference type="Pfam" id="PF00560">
    <property type="entry name" value="LRR_1"/>
    <property type="match status" value="1"/>
</dbReference>
<dbReference type="GO" id="GO:0005886">
    <property type="term" value="C:plasma membrane"/>
    <property type="evidence" value="ECO:0007669"/>
    <property type="project" value="UniProtKB-SubCell"/>
</dbReference>
<evidence type="ECO:0000256" key="8">
    <source>
        <dbReference type="ARBA" id="ARBA00022989"/>
    </source>
</evidence>
<dbReference type="Pfam" id="PF13855">
    <property type="entry name" value="LRR_8"/>
    <property type="match status" value="1"/>
</dbReference>
<dbReference type="PROSITE" id="PS51450">
    <property type="entry name" value="LRR"/>
    <property type="match status" value="2"/>
</dbReference>
<dbReference type="PANTHER" id="PTHR48052:SF8">
    <property type="entry name" value="LRR RECEPTOR-LIKE SERINE_THREONINE-PROTEIN KINASE FLS2"/>
    <property type="match status" value="1"/>
</dbReference>
<dbReference type="InterPro" id="IPR001611">
    <property type="entry name" value="Leu-rich_rpt"/>
</dbReference>
<keyword evidence="12" id="KW-0808">Transferase</keyword>
<dbReference type="SMART" id="SM00369">
    <property type="entry name" value="LRR_TYP"/>
    <property type="match status" value="2"/>
</dbReference>
<keyword evidence="13" id="KW-1185">Reference proteome</keyword>
<comment type="subcellular location">
    <subcellularLocation>
        <location evidence="1">Cell membrane</location>
        <topology evidence="1">Single-pass type I membrane protein</topology>
    </subcellularLocation>
</comment>
<evidence type="ECO:0000313" key="13">
    <source>
        <dbReference type="Proteomes" id="UP001151532"/>
    </source>
</evidence>
<keyword evidence="8" id="KW-1133">Transmembrane helix</keyword>
<dbReference type="InterPro" id="IPR032675">
    <property type="entry name" value="LRR_dom_sf"/>
</dbReference>
<gene>
    <name evidence="12" type="ORF">OIU79_028166</name>
</gene>
<reference evidence="12" key="2">
    <citation type="journal article" date="2023" name="Int. J. Mol. Sci.">
        <title>De Novo Assembly and Annotation of 11 Diverse Shrub Willow (Salix) Genomes Reveals Novel Gene Organization in Sex-Linked Regions.</title>
        <authorList>
            <person name="Hyden B."/>
            <person name="Feng K."/>
            <person name="Yates T.B."/>
            <person name="Jawdy S."/>
            <person name="Cereghino C."/>
            <person name="Smart L.B."/>
            <person name="Muchero W."/>
        </authorList>
    </citation>
    <scope>NUCLEOTIDE SEQUENCE</scope>
    <source>
        <tissue evidence="12">Shoot tip</tissue>
    </source>
</reference>
<sequence>MSLNFHPISSMGTVELHLVQKLSNLTTLDLSYNNLTVIASDLRNQSKLFHLDLSDNQITGPVPGWISELSLLQYLNLSRNLLVDLERSLSLPSLSILDLHRNQLQGSIPVPPSSITYVDYSSNNFSSLHPP</sequence>
<keyword evidence="7" id="KW-0677">Repeat</keyword>
<evidence type="ECO:0000256" key="1">
    <source>
        <dbReference type="ARBA" id="ARBA00004251"/>
    </source>
</evidence>
<keyword evidence="3" id="KW-1003">Cell membrane</keyword>
<keyword evidence="11" id="KW-0325">Glycoprotein</keyword>
<dbReference type="Gene3D" id="3.80.10.10">
    <property type="entry name" value="Ribonuclease Inhibitor"/>
    <property type="match status" value="1"/>
</dbReference>
<evidence type="ECO:0000256" key="3">
    <source>
        <dbReference type="ARBA" id="ARBA00022475"/>
    </source>
</evidence>
<dbReference type="EMBL" id="JAPFFK010000007">
    <property type="protein sequence ID" value="KAJ6755695.1"/>
    <property type="molecule type" value="Genomic_DNA"/>
</dbReference>
<organism evidence="12 13">
    <name type="scientific">Salix purpurea</name>
    <name type="common">Purple osier willow</name>
    <dbReference type="NCBI Taxonomy" id="77065"/>
    <lineage>
        <taxon>Eukaryota</taxon>
        <taxon>Viridiplantae</taxon>
        <taxon>Streptophyta</taxon>
        <taxon>Embryophyta</taxon>
        <taxon>Tracheophyta</taxon>
        <taxon>Spermatophyta</taxon>
        <taxon>Magnoliopsida</taxon>
        <taxon>eudicotyledons</taxon>
        <taxon>Gunneridae</taxon>
        <taxon>Pentapetalae</taxon>
        <taxon>rosids</taxon>
        <taxon>fabids</taxon>
        <taxon>Malpighiales</taxon>
        <taxon>Salicaceae</taxon>
        <taxon>Saliceae</taxon>
        <taxon>Salix</taxon>
    </lineage>
</organism>
<evidence type="ECO:0000256" key="11">
    <source>
        <dbReference type="ARBA" id="ARBA00023180"/>
    </source>
</evidence>
<dbReference type="PANTHER" id="PTHR48052">
    <property type="entry name" value="UNNAMED PRODUCT"/>
    <property type="match status" value="1"/>
</dbReference>
<keyword evidence="10 12" id="KW-0675">Receptor</keyword>
<dbReference type="Proteomes" id="UP001151532">
    <property type="component" value="Chromosome 16"/>
</dbReference>
<dbReference type="InterPro" id="IPR003591">
    <property type="entry name" value="Leu-rich_rpt_typical-subtyp"/>
</dbReference>
<evidence type="ECO:0000256" key="7">
    <source>
        <dbReference type="ARBA" id="ARBA00022737"/>
    </source>
</evidence>
<evidence type="ECO:0000256" key="10">
    <source>
        <dbReference type="ARBA" id="ARBA00023170"/>
    </source>
</evidence>
<proteinExistence type="inferred from homology"/>
<evidence type="ECO:0000256" key="2">
    <source>
        <dbReference type="ARBA" id="ARBA00009592"/>
    </source>
</evidence>
<accession>A0A9Q0VYA4</accession>
<keyword evidence="6" id="KW-0732">Signal</keyword>
<evidence type="ECO:0000313" key="12">
    <source>
        <dbReference type="EMBL" id="KAJ6755695.1"/>
    </source>
</evidence>